<proteinExistence type="predicted"/>
<dbReference type="SUPFAM" id="SSF75708">
    <property type="entry name" value="Chemotaxis phosphatase CheZ"/>
    <property type="match status" value="1"/>
</dbReference>
<name>A0A060DEP9_9PROT</name>
<organism evidence="2 3">
    <name type="scientific">Azospirillum argentinense</name>
    <dbReference type="NCBI Taxonomy" id="2970906"/>
    <lineage>
        <taxon>Bacteria</taxon>
        <taxon>Pseudomonadati</taxon>
        <taxon>Pseudomonadota</taxon>
        <taxon>Alphaproteobacteria</taxon>
        <taxon>Rhodospirillales</taxon>
        <taxon>Azospirillaceae</taxon>
        <taxon>Azospirillum</taxon>
    </lineage>
</organism>
<feature type="region of interest" description="Disordered" evidence="1">
    <location>
        <begin position="203"/>
        <end position="227"/>
    </location>
</feature>
<evidence type="ECO:0000313" key="2">
    <source>
        <dbReference type="EMBL" id="AIB11175.1"/>
    </source>
</evidence>
<reference evidence="2 3" key="1">
    <citation type="journal article" date="2014" name="Genome Announc.">
        <title>Complete Genome Sequence of the Model Rhizosphere Strain Azospirillum brasilense Az39, Successfully Applied in Agriculture.</title>
        <authorList>
            <person name="Rivera D."/>
            <person name="Revale S."/>
            <person name="Molina R."/>
            <person name="Gualpa J."/>
            <person name="Puente M."/>
            <person name="Maroniche G."/>
            <person name="Paris G."/>
            <person name="Baker D."/>
            <person name="Clavijo B."/>
            <person name="McLay K."/>
            <person name="Spaepen S."/>
            <person name="Perticari A."/>
            <person name="Vazquez M."/>
            <person name="Wisniewski-Dye F."/>
            <person name="Watkins C."/>
            <person name="Martinez-Abarca F."/>
            <person name="Vanderleyden J."/>
            <person name="Cassan F."/>
        </authorList>
    </citation>
    <scope>NUCLEOTIDE SEQUENCE [LARGE SCALE GENOMIC DNA]</scope>
    <source>
        <strain evidence="2 3">Az39</strain>
    </source>
</reference>
<dbReference type="Pfam" id="PF04344">
    <property type="entry name" value="CheZ"/>
    <property type="match status" value="1"/>
</dbReference>
<dbReference type="GO" id="GO:0003824">
    <property type="term" value="F:catalytic activity"/>
    <property type="evidence" value="ECO:0007669"/>
    <property type="project" value="InterPro"/>
</dbReference>
<dbReference type="RefSeq" id="WP_038526869.1">
    <property type="nucleotide sequence ID" value="NZ_CP007793.1"/>
</dbReference>
<dbReference type="InterPro" id="IPR007439">
    <property type="entry name" value="Chemotax_Pase_CheZ"/>
</dbReference>
<dbReference type="AlphaFoldDB" id="A0A060DEP9"/>
<protein>
    <submittedName>
        <fullName evidence="2">Chemotaxis protein CheZ</fullName>
    </submittedName>
</protein>
<dbReference type="KEGG" id="abq:ABAZ39_03915"/>
<evidence type="ECO:0000313" key="3">
    <source>
        <dbReference type="Proteomes" id="UP000027186"/>
    </source>
</evidence>
<evidence type="ECO:0000256" key="1">
    <source>
        <dbReference type="SAM" id="MobiDB-lite"/>
    </source>
</evidence>
<dbReference type="EMBL" id="CP007793">
    <property type="protein sequence ID" value="AIB11175.1"/>
    <property type="molecule type" value="Genomic_DNA"/>
</dbReference>
<sequence length="239" mass="25740">MAPPVSSSLADQKLLRQQLDAAHAEAAQPLSREEVTDIVRSILGSMDGDISATDLRLYKEVVDLARFIESAKQELAALQPAEIRDQHIPNATDELDAVVGATEQATFAIFDACDVITGISGQIDPGNSAKLTEQVTKIFEACNFQDITGQRISKVVRTLKHIESKVDMIVAAFGDEVRQNHTRPAAAAVAAAEVHTDPLPNFATDRPADDPEAGLLHGPQMTSAAMDQDEIDRLLASFD</sequence>
<dbReference type="GO" id="GO:0050920">
    <property type="term" value="P:regulation of chemotaxis"/>
    <property type="evidence" value="ECO:0007669"/>
    <property type="project" value="InterPro"/>
</dbReference>
<dbReference type="GO" id="GO:0009288">
    <property type="term" value="C:bacterial-type flagellum"/>
    <property type="evidence" value="ECO:0007669"/>
    <property type="project" value="InterPro"/>
</dbReference>
<gene>
    <name evidence="2" type="ORF">ABAZ39_03915</name>
</gene>
<accession>A0A060DEP9</accession>
<dbReference type="Proteomes" id="UP000027186">
    <property type="component" value="Chromosome"/>
</dbReference>
<dbReference type="Gene3D" id="1.10.287.500">
    <property type="entry name" value="Helix hairpin bin"/>
    <property type="match status" value="1"/>
</dbReference>